<dbReference type="InterPro" id="IPR017500">
    <property type="entry name" value="Phage_infect_YhgE_N"/>
</dbReference>
<feature type="region of interest" description="Disordered" evidence="5">
    <location>
        <begin position="480"/>
        <end position="510"/>
    </location>
</feature>
<sequence>MSLMTLPRAEWRRLTSGFDPVKTLIGLSLIPLLYAAVYLYANWDPYGNMGEVDAALVNLDTGADFDGEARVIGDDVADDLLEDGSFGWHTVSRRELAEEGTARGDYQFALIIPEDFSSSLASPADLEDPEQAQIEIVSNEANNYLLSSILDVLASELHESVSEEVGREAADQMLTGFGQIHQQLTEAADGADELHSGAGELESGIGELHDGAGELHQGASDLDAGLGELDEGMVPLREGTQALEEGAGDLSDGSWTLFDGIVELDEGAGSLQEGADAAQEGASALDEGLAELSSGAEEVAEGNEQLAGASQEALDVLEEYEDAAGTRTGQSVQQLVDAGIITEEQAEAAAAELAPILEESELVGRAQEVRGELEGAQEAVDVLAEGSRSVADGASELSSGASELSEGTAELAGGIPALTDGLSEARSGAYSLAEGAGDLAEGAASADDGVAELQEGAAELADGAEALTQGAGDLEDGLAEAEDGARDLTTGSGELASELGSGAEEVPDPDERQRHEVSSVIGNPLNVTQTAQAEAGSYGAGMAPFFMGLALWIGALVMLQVLRPASPRALASNASTPAVAVGSWLPFLALSALQSLLLYGAITLGLGLEPAHPWLVLLVLLAASAAFSALIHGLVLLLGNPGKFVAIVLLVLQLVGAGGTFPSQSLPGPLETLHPILPLTYVVSGLRHAIYGAETAAVLTSLGALGSFTLLGLGILLVAVRKNRMWTLKRLHPPIQEDA</sequence>
<dbReference type="NCBIfam" id="TIGR03057">
    <property type="entry name" value="xxxLxxG_by_4"/>
    <property type="match status" value="4"/>
</dbReference>
<dbReference type="Pfam" id="PF12698">
    <property type="entry name" value="ABC2_membrane_3"/>
    <property type="match status" value="1"/>
</dbReference>
<feature type="transmembrane region" description="Helical" evidence="6">
    <location>
        <begin position="644"/>
        <end position="661"/>
    </location>
</feature>
<dbReference type="PANTHER" id="PTHR43077">
    <property type="entry name" value="TRANSPORT PERMEASE YVFS-RELATED"/>
    <property type="match status" value="1"/>
</dbReference>
<name>A0A7X8TMB4_9MICC</name>
<dbReference type="NCBIfam" id="TIGR03061">
    <property type="entry name" value="pip_yhgE_Nterm"/>
    <property type="match status" value="1"/>
</dbReference>
<evidence type="ECO:0000256" key="4">
    <source>
        <dbReference type="ARBA" id="ARBA00023136"/>
    </source>
</evidence>
<dbReference type="GO" id="GO:0016020">
    <property type="term" value="C:membrane"/>
    <property type="evidence" value="ECO:0007669"/>
    <property type="project" value="UniProtKB-SubCell"/>
</dbReference>
<gene>
    <name evidence="8" type="ORF">HGQ17_13765</name>
</gene>
<dbReference type="InterPro" id="IPR023908">
    <property type="entry name" value="xxxLxxG_rpt"/>
</dbReference>
<dbReference type="GO" id="GO:0140359">
    <property type="term" value="F:ABC-type transporter activity"/>
    <property type="evidence" value="ECO:0007669"/>
    <property type="project" value="InterPro"/>
</dbReference>
<dbReference type="PANTHER" id="PTHR43077:SF10">
    <property type="entry name" value="TRANSPORT PERMEASE PROTEIN"/>
    <property type="match status" value="1"/>
</dbReference>
<feature type="transmembrane region" description="Helical" evidence="6">
    <location>
        <begin position="579"/>
        <end position="602"/>
    </location>
</feature>
<dbReference type="InterPro" id="IPR051328">
    <property type="entry name" value="T7SS_ABC-Transporter"/>
</dbReference>
<dbReference type="NCBIfam" id="TIGR03062">
    <property type="entry name" value="pip_yhgE_Cterm"/>
    <property type="match status" value="1"/>
</dbReference>
<accession>A0A7X8TMB4</accession>
<dbReference type="InterPro" id="IPR017501">
    <property type="entry name" value="Phage_infect_YhgE_C"/>
</dbReference>
<proteinExistence type="predicted"/>
<evidence type="ECO:0000256" key="6">
    <source>
        <dbReference type="SAM" id="Phobius"/>
    </source>
</evidence>
<keyword evidence="3 6" id="KW-1133">Transmembrane helix</keyword>
<dbReference type="Gene3D" id="1.10.287.950">
    <property type="entry name" value="Methyl-accepting chemotaxis protein"/>
    <property type="match status" value="2"/>
</dbReference>
<feature type="transmembrane region" description="Helical" evidence="6">
    <location>
        <begin position="538"/>
        <end position="559"/>
    </location>
</feature>
<evidence type="ECO:0000256" key="5">
    <source>
        <dbReference type="SAM" id="MobiDB-lite"/>
    </source>
</evidence>
<keyword evidence="2 6" id="KW-0812">Transmembrane</keyword>
<evidence type="ECO:0000256" key="2">
    <source>
        <dbReference type="ARBA" id="ARBA00022692"/>
    </source>
</evidence>
<feature type="region of interest" description="Disordered" evidence="5">
    <location>
        <begin position="196"/>
        <end position="226"/>
    </location>
</feature>
<feature type="compositionally biased region" description="Low complexity" evidence="5">
    <location>
        <begin position="491"/>
        <end position="504"/>
    </location>
</feature>
<feature type="transmembrane region" description="Helical" evidence="6">
    <location>
        <begin position="614"/>
        <end position="637"/>
    </location>
</feature>
<organism evidence="8 9">
    <name type="scientific">Nesterenkonia sedimenti</name>
    <dbReference type="NCBI Taxonomy" id="1463632"/>
    <lineage>
        <taxon>Bacteria</taxon>
        <taxon>Bacillati</taxon>
        <taxon>Actinomycetota</taxon>
        <taxon>Actinomycetes</taxon>
        <taxon>Micrococcales</taxon>
        <taxon>Micrococcaceae</taxon>
        <taxon>Nesterenkonia</taxon>
    </lineage>
</organism>
<keyword evidence="4 6" id="KW-0472">Membrane</keyword>
<dbReference type="InterPro" id="IPR013525">
    <property type="entry name" value="ABC2_TM"/>
</dbReference>
<evidence type="ECO:0000256" key="3">
    <source>
        <dbReference type="ARBA" id="ARBA00022989"/>
    </source>
</evidence>
<comment type="subcellular location">
    <subcellularLocation>
        <location evidence="1">Membrane</location>
        <topology evidence="1">Multi-pass membrane protein</topology>
    </subcellularLocation>
</comment>
<feature type="domain" description="ABC-2 type transporter transmembrane" evidence="7">
    <location>
        <begin position="524"/>
        <end position="717"/>
    </location>
</feature>
<feature type="transmembrane region" description="Helical" evidence="6">
    <location>
        <begin position="696"/>
        <end position="720"/>
    </location>
</feature>
<dbReference type="AlphaFoldDB" id="A0A7X8TMB4"/>
<evidence type="ECO:0000259" key="7">
    <source>
        <dbReference type="Pfam" id="PF12698"/>
    </source>
</evidence>
<evidence type="ECO:0000313" key="9">
    <source>
        <dbReference type="Proteomes" id="UP000523139"/>
    </source>
</evidence>
<protein>
    <submittedName>
        <fullName evidence="8">YhgE/Pip domain-containing protein</fullName>
    </submittedName>
</protein>
<dbReference type="EMBL" id="JABAHY010000020">
    <property type="protein sequence ID" value="NLS11042.1"/>
    <property type="molecule type" value="Genomic_DNA"/>
</dbReference>
<feature type="transmembrane region" description="Helical" evidence="6">
    <location>
        <begin position="21"/>
        <end position="41"/>
    </location>
</feature>
<dbReference type="Proteomes" id="UP000523139">
    <property type="component" value="Unassembled WGS sequence"/>
</dbReference>
<reference evidence="8 9" key="1">
    <citation type="submission" date="2020-04" db="EMBL/GenBank/DDBJ databases">
        <title>Nesterenkonia sp. nov., isolated from marine sediment.</title>
        <authorList>
            <person name="Zhang G."/>
        </authorList>
    </citation>
    <scope>NUCLEOTIDE SEQUENCE [LARGE SCALE GENOMIC DNA]</scope>
    <source>
        <strain evidence="8 9">MY13</strain>
    </source>
</reference>
<evidence type="ECO:0000313" key="8">
    <source>
        <dbReference type="EMBL" id="NLS11042.1"/>
    </source>
</evidence>
<keyword evidence="9" id="KW-1185">Reference proteome</keyword>
<dbReference type="RefSeq" id="WP_168888523.1">
    <property type="nucleotide sequence ID" value="NZ_JABAHY010000020.1"/>
</dbReference>
<comment type="caution">
    <text evidence="8">The sequence shown here is derived from an EMBL/GenBank/DDBJ whole genome shotgun (WGS) entry which is preliminary data.</text>
</comment>
<evidence type="ECO:0000256" key="1">
    <source>
        <dbReference type="ARBA" id="ARBA00004141"/>
    </source>
</evidence>